<dbReference type="OrthoDB" id="7428387at2"/>
<evidence type="ECO:0000256" key="1">
    <source>
        <dbReference type="SAM" id="SignalP"/>
    </source>
</evidence>
<dbReference type="STRING" id="1123272.SAMN02745824_2657"/>
<feature type="signal peptide" evidence="1">
    <location>
        <begin position="1"/>
        <end position="23"/>
    </location>
</feature>
<sequence length="158" mass="17060">MKFNILRKFSLILALVSPAPLLAANEVALSSDVFVERNVQKPDGKTAVVLEQPTRVIPGDKLVFVVKYKNVGDTPATDFSVTNPLPKAVAFNGTSDGTEIVSVDGGKSWGPLSDLKFTRENGEVRPALMSDVTHVKWTFNQSLSAGSEGKLVFRGTVR</sequence>
<feature type="chain" id="PRO_5012161580" evidence="1">
    <location>
        <begin position="24"/>
        <end position="158"/>
    </location>
</feature>
<keyword evidence="1" id="KW-0732">Signal</keyword>
<gene>
    <name evidence="2" type="ORF">SAMN02745824_2657</name>
</gene>
<dbReference type="RefSeq" id="WP_074205653.1">
    <property type="nucleotide sequence ID" value="NZ_FSQW01000002.1"/>
</dbReference>
<evidence type="ECO:0000313" key="2">
    <source>
        <dbReference type="EMBL" id="SIO01980.1"/>
    </source>
</evidence>
<name>A0A1N6G3A6_9SPHN</name>
<dbReference type="InterPro" id="IPR013783">
    <property type="entry name" value="Ig-like_fold"/>
</dbReference>
<organism evidence="2 3">
    <name type="scientific">Parasphingorhabdus marina DSM 22363</name>
    <dbReference type="NCBI Taxonomy" id="1123272"/>
    <lineage>
        <taxon>Bacteria</taxon>
        <taxon>Pseudomonadati</taxon>
        <taxon>Pseudomonadota</taxon>
        <taxon>Alphaproteobacteria</taxon>
        <taxon>Sphingomonadales</taxon>
        <taxon>Sphingomonadaceae</taxon>
        <taxon>Parasphingorhabdus</taxon>
    </lineage>
</organism>
<reference evidence="3" key="1">
    <citation type="submission" date="2016-11" db="EMBL/GenBank/DDBJ databases">
        <authorList>
            <person name="Varghese N."/>
            <person name="Submissions S."/>
        </authorList>
    </citation>
    <scope>NUCLEOTIDE SEQUENCE [LARGE SCALE GENOMIC DNA]</scope>
    <source>
        <strain evidence="3">DSM 22363</strain>
    </source>
</reference>
<dbReference type="SUPFAM" id="SSF50939">
    <property type="entry name" value="Sialidases"/>
    <property type="match status" value="1"/>
</dbReference>
<dbReference type="InterPro" id="IPR036278">
    <property type="entry name" value="Sialidase_sf"/>
</dbReference>
<dbReference type="AlphaFoldDB" id="A0A1N6G3A6"/>
<dbReference type="Proteomes" id="UP000185192">
    <property type="component" value="Unassembled WGS sequence"/>
</dbReference>
<dbReference type="EMBL" id="FSQW01000002">
    <property type="protein sequence ID" value="SIO01980.1"/>
    <property type="molecule type" value="Genomic_DNA"/>
</dbReference>
<dbReference type="InterPro" id="IPR047589">
    <property type="entry name" value="DUF11_rpt"/>
</dbReference>
<dbReference type="Gene3D" id="2.60.40.10">
    <property type="entry name" value="Immunoglobulins"/>
    <property type="match status" value="1"/>
</dbReference>
<keyword evidence="3" id="KW-1185">Reference proteome</keyword>
<accession>A0A1N6G3A6</accession>
<evidence type="ECO:0000313" key="3">
    <source>
        <dbReference type="Proteomes" id="UP000185192"/>
    </source>
</evidence>
<protein>
    <submittedName>
        <fullName evidence="2">Conserved repeat domain-containing protein</fullName>
    </submittedName>
</protein>
<proteinExistence type="predicted"/>
<dbReference type="NCBIfam" id="TIGR01451">
    <property type="entry name" value="B_ant_repeat"/>
    <property type="match status" value="1"/>
</dbReference>